<reference evidence="1 3" key="1">
    <citation type="submission" date="2008-03" db="EMBL/GenBank/DDBJ databases">
        <title>Annotation of Ixodes scapularis.</title>
        <authorList>
            <consortium name="Ixodes scapularis Genome Project Consortium"/>
            <person name="Caler E."/>
            <person name="Hannick L.I."/>
            <person name="Bidwell S."/>
            <person name="Joardar V."/>
            <person name="Thiagarajan M."/>
            <person name="Amedeo P."/>
            <person name="Galinsky K.J."/>
            <person name="Schobel S."/>
            <person name="Inman J."/>
            <person name="Hostetler J."/>
            <person name="Miller J."/>
            <person name="Hammond M."/>
            <person name="Megy K."/>
            <person name="Lawson D."/>
            <person name="Kodira C."/>
            <person name="Sutton G."/>
            <person name="Meyer J."/>
            <person name="Hill C.A."/>
            <person name="Birren B."/>
            <person name="Nene V."/>
            <person name="Collins F."/>
            <person name="Alarcon-Chaidez F."/>
            <person name="Wikel S."/>
            <person name="Strausberg R."/>
        </authorList>
    </citation>
    <scope>NUCLEOTIDE SEQUENCE [LARGE SCALE GENOMIC DNA]</scope>
    <source>
        <strain evidence="3">Wikel</strain>
        <strain evidence="1">Wikel colony</strain>
    </source>
</reference>
<proteinExistence type="predicted"/>
<dbReference type="EMBL" id="DS938623">
    <property type="protein sequence ID" value="EEC18232.1"/>
    <property type="molecule type" value="Genomic_DNA"/>
</dbReference>
<dbReference type="InParanoid" id="B7QHB0"/>
<evidence type="ECO:0000313" key="3">
    <source>
        <dbReference type="Proteomes" id="UP000001555"/>
    </source>
</evidence>
<sequence>MYPSLEGTKRCAGTDALAVLFLGVDGRGLRGLLGSHGFRVARERRRGAQLPQSRCESPESSKLLNWTGRVRVSTSSKFPFAPEKPTKLTRSVNCEGGVGFRLVKTSGLCRKLWLAGEMDNCHKSAWGDAMGVNGTRKTGCGSQSNAEVSRRLRFLRVKGDGAERRHSLIEK</sequence>
<accession>B7QHB0</accession>
<dbReference type="PaxDb" id="6945-B7QHB0"/>
<dbReference type="VEuPathDB" id="VectorBase:ISCW023423"/>
<name>B7QHB0_IXOSC</name>
<organism>
    <name type="scientific">Ixodes scapularis</name>
    <name type="common">Black-legged tick</name>
    <name type="synonym">Deer tick</name>
    <dbReference type="NCBI Taxonomy" id="6945"/>
    <lineage>
        <taxon>Eukaryota</taxon>
        <taxon>Metazoa</taxon>
        <taxon>Ecdysozoa</taxon>
        <taxon>Arthropoda</taxon>
        <taxon>Chelicerata</taxon>
        <taxon>Arachnida</taxon>
        <taxon>Acari</taxon>
        <taxon>Parasitiformes</taxon>
        <taxon>Ixodida</taxon>
        <taxon>Ixodoidea</taxon>
        <taxon>Ixodidae</taxon>
        <taxon>Ixodinae</taxon>
        <taxon>Ixodes</taxon>
    </lineage>
</organism>
<dbReference type="EnsemblMetazoa" id="ISCW023423-RA">
    <property type="protein sequence ID" value="ISCW023423-PA"/>
    <property type="gene ID" value="ISCW023423"/>
</dbReference>
<gene>
    <name evidence="1" type="ORF">IscW_ISCW023423</name>
</gene>
<dbReference type="AlphaFoldDB" id="B7QHB0"/>
<dbReference type="Proteomes" id="UP000001555">
    <property type="component" value="Unassembled WGS sequence"/>
</dbReference>
<dbReference type="HOGENOM" id="CLU_1564602_0_0_1"/>
<reference evidence="2" key="2">
    <citation type="submission" date="2020-05" db="UniProtKB">
        <authorList>
            <consortium name="EnsemblMetazoa"/>
        </authorList>
    </citation>
    <scope>IDENTIFICATION</scope>
    <source>
        <strain evidence="2">wikel</strain>
    </source>
</reference>
<evidence type="ECO:0000313" key="2">
    <source>
        <dbReference type="EnsemblMetazoa" id="ISCW023423-PA"/>
    </source>
</evidence>
<protein>
    <submittedName>
        <fullName evidence="1 2">Uncharacterized protein</fullName>
    </submittedName>
</protein>
<dbReference type="VEuPathDB" id="VectorBase:ISCI023423"/>
<evidence type="ECO:0000313" key="1">
    <source>
        <dbReference type="EMBL" id="EEC18232.1"/>
    </source>
</evidence>
<dbReference type="EMBL" id="ABJB010386419">
    <property type="status" value="NOT_ANNOTATED_CDS"/>
    <property type="molecule type" value="Genomic_DNA"/>
</dbReference>
<keyword evidence="3" id="KW-1185">Reference proteome</keyword>